<accession>A0A0D3J3T4</accession>
<dbReference type="GeneID" id="19046170"/>
<dbReference type="HOGENOM" id="CLU_352839_0_0_1"/>
<dbReference type="PROSITE" id="PS51479">
    <property type="entry name" value="ZF_RTR1"/>
    <property type="match status" value="1"/>
</dbReference>
<dbReference type="eggNOG" id="KOG1211">
    <property type="taxonomic scope" value="Eukaryota"/>
</dbReference>
<dbReference type="InterPro" id="IPR036928">
    <property type="entry name" value="AS_sf"/>
</dbReference>
<dbReference type="PANTHER" id="PTHR11895:SF176">
    <property type="entry name" value="AMIDASE AMID-RELATED"/>
    <property type="match status" value="1"/>
</dbReference>
<dbReference type="SUPFAM" id="SSF75304">
    <property type="entry name" value="Amidase signature (AS) enzymes"/>
    <property type="match status" value="1"/>
</dbReference>
<dbReference type="InterPro" id="IPR038534">
    <property type="entry name" value="Rtr1/RPAP2_sf"/>
</dbReference>
<dbReference type="Gene3D" id="2.60.120.650">
    <property type="entry name" value="Cupin"/>
    <property type="match status" value="2"/>
</dbReference>
<protein>
    <recommendedName>
        <fullName evidence="2">RTR1-type domain-containing protein</fullName>
    </recommendedName>
</protein>
<dbReference type="Pfam" id="PF01425">
    <property type="entry name" value="Amidase"/>
    <property type="match status" value="1"/>
</dbReference>
<evidence type="ECO:0000313" key="4">
    <source>
        <dbReference type="Proteomes" id="UP000013827"/>
    </source>
</evidence>
<dbReference type="STRING" id="2903.R1EB90"/>
<keyword evidence="4" id="KW-1185">Reference proteome</keyword>
<dbReference type="InterPro" id="IPR007308">
    <property type="entry name" value="Rtr1/RPAP2_dom"/>
</dbReference>
<dbReference type="PANTHER" id="PTHR11895">
    <property type="entry name" value="TRANSAMIDASE"/>
    <property type="match status" value="1"/>
</dbReference>
<sequence length="797" mass="84921">MTKKDDAAKAAANKADMERRIRAKVSCDKAAYSIQWRLLEGAVDEGTLSVAAQILQPHHYDDVETERALDGQCGNPRCAGKLPKPDGRSRGRYHFSVADKRVYDSEGLRRFCGIECARTSREYAAGLSVTALHLREGEAAALARIADPLGEGPRAYMKVYADLARAEADASDALRAAGVVRSPVEGLPVSVKDLFDVGGDFAFGGIGTNPHFGTPANPHDRGTGRIPGGSSSGAAVAVADGLCVMGLGSDTRGSVRIPAALCGVTGFKPTQSRVPREGAFPLSYTLDSVGPLARSVSCCAVFDAILAADGQPADARAPEPAALPSLRLLAPRCFALDDLDPPVAAAFERALAALSAAGARISTADAPCLDAAHALFAGGGFAGAEAAQIHRALLKTKRELYDPNVAKRIEAGEGFFSGADYVQLGLDRRAVIGEAAELLSQYDAVLLPTTPSVAPTIEEVSVSGDEYARWNLRMLRNPGLINMIDGCAVSLPCHSPGEEAPIGLMVAGVGGSDRRVLAVARAIEESLAARAELLILAAREAGLWRVPGGLSLLLRLAPTCRALSRLGERFWRRAVLGHLCWDERTRVRFGRTWHETACILVCGSRRPGAAACRAVVDGGTLERAALGLLERGQLSRLSAVSCRDLSPADFDARFGAARKPVLLRGACATRWTFAELRTRFAERKWHINDWERGGCDVRLSLGSFEEYVRRLADKDAEPLYLFDSSPPAALLDCLSRPSEPGQVVYVPHGWWHLVVNLTESVAFQGASAAACADYAPRFAAWIRAKLRAQAQMEGEGG</sequence>
<evidence type="ECO:0000313" key="3">
    <source>
        <dbReference type="EnsemblProtists" id="EOD18169"/>
    </source>
</evidence>
<dbReference type="KEGG" id="ehx:EMIHUDRAFT_196278"/>
<dbReference type="AlphaFoldDB" id="A0A0D3J3T4"/>
<dbReference type="Pfam" id="PF04181">
    <property type="entry name" value="RPAP2_Rtr1"/>
    <property type="match status" value="1"/>
</dbReference>
<dbReference type="GO" id="GO:0003824">
    <property type="term" value="F:catalytic activity"/>
    <property type="evidence" value="ECO:0007669"/>
    <property type="project" value="InterPro"/>
</dbReference>
<dbReference type="RefSeq" id="XP_005770598.1">
    <property type="nucleotide sequence ID" value="XM_005770541.1"/>
</dbReference>
<name>A0A0D3J3T4_EMIH1</name>
<dbReference type="SMR" id="A0A0D3J3T4"/>
<dbReference type="EnsemblProtists" id="EOD18169">
    <property type="protein sequence ID" value="EOD18169"/>
    <property type="gene ID" value="EMIHUDRAFT_196278"/>
</dbReference>
<organism evidence="3 4">
    <name type="scientific">Emiliania huxleyi (strain CCMP1516)</name>
    <dbReference type="NCBI Taxonomy" id="280463"/>
    <lineage>
        <taxon>Eukaryota</taxon>
        <taxon>Haptista</taxon>
        <taxon>Haptophyta</taxon>
        <taxon>Prymnesiophyceae</taxon>
        <taxon>Isochrysidales</taxon>
        <taxon>Noelaerhabdaceae</taxon>
        <taxon>Emiliania</taxon>
    </lineage>
</organism>
<dbReference type="Gene3D" id="3.90.1300.10">
    <property type="entry name" value="Amidase signature (AS) domain"/>
    <property type="match status" value="1"/>
</dbReference>
<dbReference type="Gene3D" id="1.25.40.820">
    <property type="match status" value="1"/>
</dbReference>
<comment type="similarity">
    <text evidence="1">Belongs to the RPAP2 family.</text>
</comment>
<evidence type="ECO:0000256" key="1">
    <source>
        <dbReference type="PROSITE-ProRule" id="PRU00812"/>
    </source>
</evidence>
<dbReference type="InterPro" id="IPR023631">
    <property type="entry name" value="Amidase_dom"/>
</dbReference>
<reference evidence="3" key="2">
    <citation type="submission" date="2024-10" db="UniProtKB">
        <authorList>
            <consortium name="EnsemblProtists"/>
        </authorList>
    </citation>
    <scope>IDENTIFICATION</scope>
</reference>
<dbReference type="PaxDb" id="2903-EOD18169"/>
<reference evidence="4" key="1">
    <citation type="journal article" date="2013" name="Nature">
        <title>Pan genome of the phytoplankton Emiliania underpins its global distribution.</title>
        <authorList>
            <person name="Read B.A."/>
            <person name="Kegel J."/>
            <person name="Klute M.J."/>
            <person name="Kuo A."/>
            <person name="Lefebvre S.C."/>
            <person name="Maumus F."/>
            <person name="Mayer C."/>
            <person name="Miller J."/>
            <person name="Monier A."/>
            <person name="Salamov A."/>
            <person name="Young J."/>
            <person name="Aguilar M."/>
            <person name="Claverie J.M."/>
            <person name="Frickenhaus S."/>
            <person name="Gonzalez K."/>
            <person name="Herman E.K."/>
            <person name="Lin Y.C."/>
            <person name="Napier J."/>
            <person name="Ogata H."/>
            <person name="Sarno A.F."/>
            <person name="Shmutz J."/>
            <person name="Schroeder D."/>
            <person name="de Vargas C."/>
            <person name="Verret F."/>
            <person name="von Dassow P."/>
            <person name="Valentin K."/>
            <person name="Van de Peer Y."/>
            <person name="Wheeler G."/>
            <person name="Dacks J.B."/>
            <person name="Delwiche C.F."/>
            <person name="Dyhrman S.T."/>
            <person name="Glockner G."/>
            <person name="John U."/>
            <person name="Richards T."/>
            <person name="Worden A.Z."/>
            <person name="Zhang X."/>
            <person name="Grigoriev I.V."/>
            <person name="Allen A.E."/>
            <person name="Bidle K."/>
            <person name="Borodovsky M."/>
            <person name="Bowler C."/>
            <person name="Brownlee C."/>
            <person name="Cock J.M."/>
            <person name="Elias M."/>
            <person name="Gladyshev V.N."/>
            <person name="Groth M."/>
            <person name="Guda C."/>
            <person name="Hadaegh A."/>
            <person name="Iglesias-Rodriguez M.D."/>
            <person name="Jenkins J."/>
            <person name="Jones B.M."/>
            <person name="Lawson T."/>
            <person name="Leese F."/>
            <person name="Lindquist E."/>
            <person name="Lobanov A."/>
            <person name="Lomsadze A."/>
            <person name="Malik S.B."/>
            <person name="Marsh M.E."/>
            <person name="Mackinder L."/>
            <person name="Mock T."/>
            <person name="Mueller-Roeber B."/>
            <person name="Pagarete A."/>
            <person name="Parker M."/>
            <person name="Probert I."/>
            <person name="Quesneville H."/>
            <person name="Raines C."/>
            <person name="Rensing S.A."/>
            <person name="Riano-Pachon D.M."/>
            <person name="Richier S."/>
            <person name="Rokitta S."/>
            <person name="Shiraiwa Y."/>
            <person name="Soanes D.M."/>
            <person name="van der Giezen M."/>
            <person name="Wahlund T.M."/>
            <person name="Williams B."/>
            <person name="Wilson W."/>
            <person name="Wolfe G."/>
            <person name="Wurch L.L."/>
        </authorList>
    </citation>
    <scope>NUCLEOTIDE SEQUENCE</scope>
</reference>
<proteinExistence type="inferred from homology"/>
<feature type="domain" description="RTR1-type" evidence="2">
    <location>
        <begin position="50"/>
        <end position="136"/>
    </location>
</feature>
<dbReference type="SUPFAM" id="SSF51197">
    <property type="entry name" value="Clavaminate synthase-like"/>
    <property type="match status" value="2"/>
</dbReference>
<dbReference type="eggNOG" id="KOG4780">
    <property type="taxonomic scope" value="Eukaryota"/>
</dbReference>
<dbReference type="InterPro" id="IPR000120">
    <property type="entry name" value="Amidase"/>
</dbReference>
<dbReference type="Proteomes" id="UP000013827">
    <property type="component" value="Unassembled WGS sequence"/>
</dbReference>
<evidence type="ECO:0000259" key="2">
    <source>
        <dbReference type="PROSITE" id="PS51479"/>
    </source>
</evidence>